<protein>
    <submittedName>
        <fullName evidence="1">Uncharacterized protein</fullName>
    </submittedName>
</protein>
<accession>A0A653D8D1</accession>
<feature type="non-terminal residue" evidence="1">
    <location>
        <position position="65"/>
    </location>
</feature>
<evidence type="ECO:0000313" key="2">
    <source>
        <dbReference type="Proteomes" id="UP000410492"/>
    </source>
</evidence>
<reference evidence="1 2" key="1">
    <citation type="submission" date="2019-01" db="EMBL/GenBank/DDBJ databases">
        <authorList>
            <person name="Sayadi A."/>
        </authorList>
    </citation>
    <scope>NUCLEOTIDE SEQUENCE [LARGE SCALE GENOMIC DNA]</scope>
</reference>
<proteinExistence type="predicted"/>
<dbReference type="AlphaFoldDB" id="A0A653D8D1"/>
<organism evidence="1 2">
    <name type="scientific">Callosobruchus maculatus</name>
    <name type="common">Southern cowpea weevil</name>
    <name type="synonym">Pulse bruchid</name>
    <dbReference type="NCBI Taxonomy" id="64391"/>
    <lineage>
        <taxon>Eukaryota</taxon>
        <taxon>Metazoa</taxon>
        <taxon>Ecdysozoa</taxon>
        <taxon>Arthropoda</taxon>
        <taxon>Hexapoda</taxon>
        <taxon>Insecta</taxon>
        <taxon>Pterygota</taxon>
        <taxon>Neoptera</taxon>
        <taxon>Endopterygota</taxon>
        <taxon>Coleoptera</taxon>
        <taxon>Polyphaga</taxon>
        <taxon>Cucujiformia</taxon>
        <taxon>Chrysomeloidea</taxon>
        <taxon>Chrysomelidae</taxon>
        <taxon>Bruchinae</taxon>
        <taxon>Bruchini</taxon>
        <taxon>Callosobruchus</taxon>
    </lineage>
</organism>
<dbReference type="EMBL" id="CAACVG010010421">
    <property type="protein sequence ID" value="VEN55801.1"/>
    <property type="molecule type" value="Genomic_DNA"/>
</dbReference>
<sequence>MDGIDFIKPKNIADENLAFAEMTKIQHYYFSSKKKVIGTNTGGRFLGRIGTNKNWYLYSKTWKIV</sequence>
<name>A0A653D8D1_CALMS</name>
<gene>
    <name evidence="1" type="ORF">CALMAC_LOCUS14881</name>
</gene>
<keyword evidence="2" id="KW-1185">Reference proteome</keyword>
<dbReference type="Proteomes" id="UP000410492">
    <property type="component" value="Unassembled WGS sequence"/>
</dbReference>
<evidence type="ECO:0000313" key="1">
    <source>
        <dbReference type="EMBL" id="VEN55801.1"/>
    </source>
</evidence>